<accession>A0AAJ5CZZ2</accession>
<dbReference type="Proteomes" id="UP000254589">
    <property type="component" value="Unassembled WGS sequence"/>
</dbReference>
<feature type="region of interest" description="Disordered" evidence="1">
    <location>
        <begin position="159"/>
        <end position="248"/>
    </location>
</feature>
<dbReference type="PANTHER" id="PTHR37533">
    <property type="entry name" value="FLAGELLAR HOOK-LENGTH CONTROL PROTEIN"/>
    <property type="match status" value="1"/>
</dbReference>
<comment type="caution">
    <text evidence="3">The sequence shown here is derived from an EMBL/GenBank/DDBJ whole genome shotgun (WGS) entry which is preliminary data.</text>
</comment>
<feature type="compositionally biased region" description="Basic and acidic residues" evidence="1">
    <location>
        <begin position="377"/>
        <end position="388"/>
    </location>
</feature>
<dbReference type="Gene3D" id="3.30.750.140">
    <property type="match status" value="1"/>
</dbReference>
<organism evidence="3 4">
    <name type="scientific">Pandoraea pulmonicola</name>
    <dbReference type="NCBI Taxonomy" id="93221"/>
    <lineage>
        <taxon>Bacteria</taxon>
        <taxon>Pseudomonadati</taxon>
        <taxon>Pseudomonadota</taxon>
        <taxon>Betaproteobacteria</taxon>
        <taxon>Burkholderiales</taxon>
        <taxon>Burkholderiaceae</taxon>
        <taxon>Pandoraea</taxon>
    </lineage>
</organism>
<reference evidence="3 4" key="1">
    <citation type="submission" date="2018-06" db="EMBL/GenBank/DDBJ databases">
        <authorList>
            <consortium name="Pathogen Informatics"/>
            <person name="Doyle S."/>
        </authorList>
    </citation>
    <scope>NUCLEOTIDE SEQUENCE [LARGE SCALE GENOMIC DNA]</scope>
    <source>
        <strain evidence="3 4">NCTC13159</strain>
    </source>
</reference>
<evidence type="ECO:0000256" key="1">
    <source>
        <dbReference type="SAM" id="MobiDB-lite"/>
    </source>
</evidence>
<dbReference type="Pfam" id="PF02120">
    <property type="entry name" value="Flg_hook"/>
    <property type="match status" value="1"/>
</dbReference>
<dbReference type="AlphaFoldDB" id="A0AAJ5CZZ2"/>
<feature type="compositionally biased region" description="Low complexity" evidence="1">
    <location>
        <begin position="206"/>
        <end position="217"/>
    </location>
</feature>
<feature type="domain" description="Flagellar hook-length control protein-like C-terminal" evidence="2">
    <location>
        <begin position="287"/>
        <end position="368"/>
    </location>
</feature>
<protein>
    <submittedName>
        <fullName evidence="3">Type III secretion system needle length determinant</fullName>
    </submittedName>
</protein>
<evidence type="ECO:0000259" key="2">
    <source>
        <dbReference type="Pfam" id="PF02120"/>
    </source>
</evidence>
<feature type="region of interest" description="Disordered" evidence="1">
    <location>
        <begin position="95"/>
        <end position="115"/>
    </location>
</feature>
<dbReference type="InterPro" id="IPR021136">
    <property type="entry name" value="Flagellar_hook_control-like_C"/>
</dbReference>
<dbReference type="CDD" id="cd17470">
    <property type="entry name" value="T3SS_Flik_C"/>
    <property type="match status" value="1"/>
</dbReference>
<feature type="region of interest" description="Disordered" evidence="1">
    <location>
        <begin position="367"/>
        <end position="394"/>
    </location>
</feature>
<sequence length="412" mass="42209">MVATMLLTGWTPGDVPNVKAPCGPRVLTGSDGVALAQDIPDQEVEGETREASTERPVVEGFAQFLEMAHTTSQVGDDLMTDDPRQVVLHGRGVDMPHIASQVDGETTAGGQRERPSALDALQSSANGGAMHLATDAEGAPQKSDGFALSPLMYAIASAGQRDSTRKPALPPDPEPVRGGSAEVGNGTADVGDADAQRAGPAGGSAAGSVSTTLATASPEVQGTSRNGREGSATGTANESRGAASAPVATTTADMPALLATPFATGTRAAVPVSVASWGPQLVTSLGHRVSVQMGSGVEQTVIRLDPASMGALQIAVRHQGGTLQVHLMASNEDVARQLQAASDAMRQELAQKHQGEVSVAVRHDSAFGQAGQAGHGARREARENDKRPGRALAEVSSEDDGMWFRLGNVLTG</sequence>
<dbReference type="RefSeq" id="WP_160118073.1">
    <property type="nucleotide sequence ID" value="NZ_CP010310.2"/>
</dbReference>
<proteinExistence type="predicted"/>
<dbReference type="PANTHER" id="PTHR37533:SF2">
    <property type="entry name" value="FLAGELLAR HOOK-LENGTH CONTROL PROTEIN"/>
    <property type="match status" value="1"/>
</dbReference>
<gene>
    <name evidence="3" type="ORF">NCTC13159_01576</name>
</gene>
<name>A0AAJ5CZZ2_PANPU</name>
<evidence type="ECO:0000313" key="3">
    <source>
        <dbReference type="EMBL" id="SUA90097.1"/>
    </source>
</evidence>
<dbReference type="InterPro" id="IPR038610">
    <property type="entry name" value="FliK-like_C_sf"/>
</dbReference>
<evidence type="ECO:0000313" key="4">
    <source>
        <dbReference type="Proteomes" id="UP000254589"/>
    </source>
</evidence>
<dbReference type="InterPro" id="IPR052563">
    <property type="entry name" value="FliK"/>
</dbReference>
<dbReference type="EMBL" id="UGSJ01000001">
    <property type="protein sequence ID" value="SUA90097.1"/>
    <property type="molecule type" value="Genomic_DNA"/>
</dbReference>